<comment type="caution">
    <text evidence="1">The sequence shown here is derived from an EMBL/GenBank/DDBJ whole genome shotgun (WGS) entry which is preliminary data.</text>
</comment>
<reference evidence="1 2" key="1">
    <citation type="submission" date="2024-10" db="EMBL/GenBank/DDBJ databases">
        <authorList>
            <person name="Ratan Roy A."/>
            <person name="Morales Sandoval P.H."/>
            <person name="De Los Santos Villalobos S."/>
            <person name="Chakraborty S."/>
            <person name="Mukherjee J."/>
        </authorList>
    </citation>
    <scope>NUCLEOTIDE SEQUENCE [LARGE SCALE GENOMIC DNA]</scope>
    <source>
        <strain evidence="1 2">S1</strain>
    </source>
</reference>
<sequence length="251" mass="29743">MKETDTVLGTLPIKAKEWIESLPWEKRRYVLSLCHLMCATPPELQAEFLDEYTADGLISRIIQDRDTQQRVNSHLRQLHIKTELSTTIIRRYIRQFYVHSAQDMRQQPGLYLESALKLVASTEERNSVFNYILGFELIKLMFRMSWSQHERLYRLQISQEDFIRQYIRPIQYAHRINGLIVPKDEGLFFARRAYFVQIPKISGKRLTELCMATFSTDIVTNFGFSIIRHPNSFQFDYAYIYESEPTEAILE</sequence>
<keyword evidence="2" id="KW-1185">Reference proteome</keyword>
<gene>
    <name evidence="1" type="ORF">ACFVKH_12770</name>
</gene>
<evidence type="ECO:0000313" key="1">
    <source>
        <dbReference type="EMBL" id="MFE4107161.1"/>
    </source>
</evidence>
<proteinExistence type="predicted"/>
<dbReference type="EMBL" id="JBHZOL010000079">
    <property type="protein sequence ID" value="MFE4107161.1"/>
    <property type="molecule type" value="Genomic_DNA"/>
</dbReference>
<dbReference type="RefSeq" id="WP_377965610.1">
    <property type="nucleotide sequence ID" value="NZ_JBHZOL010000079.1"/>
</dbReference>
<accession>A0ABW6IG52</accession>
<evidence type="ECO:0000313" key="2">
    <source>
        <dbReference type="Proteomes" id="UP001600165"/>
    </source>
</evidence>
<dbReference type="Proteomes" id="UP001600165">
    <property type="component" value="Unassembled WGS sequence"/>
</dbReference>
<organism evidence="1 2">
    <name type="scientific">Almyronema epifaneia S1</name>
    <dbReference type="NCBI Taxonomy" id="2991925"/>
    <lineage>
        <taxon>Bacteria</taxon>
        <taxon>Bacillati</taxon>
        <taxon>Cyanobacteriota</taxon>
        <taxon>Cyanophyceae</taxon>
        <taxon>Nodosilineales</taxon>
        <taxon>Nodosilineaceae</taxon>
        <taxon>Almyronema</taxon>
        <taxon>Almyronema epifaneia</taxon>
    </lineage>
</organism>
<protein>
    <submittedName>
        <fullName evidence="1">Cobyrinic acid a,c-diamide synthase</fullName>
    </submittedName>
</protein>
<name>A0ABW6IG52_9CYAN</name>